<evidence type="ECO:0000259" key="5">
    <source>
        <dbReference type="Pfam" id="PF05843"/>
    </source>
</evidence>
<reference evidence="6 8" key="2">
    <citation type="journal article" date="2013" name="Nature">
        <title>Insights into bilaterian evolution from three spiralian genomes.</title>
        <authorList>
            <person name="Simakov O."/>
            <person name="Marletaz F."/>
            <person name="Cho S.J."/>
            <person name="Edsinger-Gonzales E."/>
            <person name="Havlak P."/>
            <person name="Hellsten U."/>
            <person name="Kuo D.H."/>
            <person name="Larsson T."/>
            <person name="Lv J."/>
            <person name="Arendt D."/>
            <person name="Savage R."/>
            <person name="Osoegawa K."/>
            <person name="de Jong P."/>
            <person name="Grimwood J."/>
            <person name="Chapman J.A."/>
            <person name="Shapiro H."/>
            <person name="Aerts A."/>
            <person name="Otillar R.P."/>
            <person name="Terry A.Y."/>
            <person name="Boore J.L."/>
            <person name="Grigoriev I.V."/>
            <person name="Lindberg D.R."/>
            <person name="Seaver E.C."/>
            <person name="Weisblat D.A."/>
            <person name="Putnam N.H."/>
            <person name="Rokhsar D.S."/>
        </authorList>
    </citation>
    <scope>NUCLEOTIDE SEQUENCE</scope>
    <source>
        <strain evidence="6 8">I ESC-2004</strain>
    </source>
</reference>
<dbReference type="GO" id="GO:0032040">
    <property type="term" value="C:small-subunit processome"/>
    <property type="evidence" value="ECO:0007669"/>
    <property type="project" value="TreeGrafter"/>
</dbReference>
<evidence type="ECO:0000313" key="6">
    <source>
        <dbReference type="EMBL" id="ELT89750.1"/>
    </source>
</evidence>
<evidence type="ECO:0000256" key="3">
    <source>
        <dbReference type="ARBA" id="ARBA00022737"/>
    </source>
</evidence>
<dbReference type="AlphaFoldDB" id="R7T828"/>
<reference evidence="8" key="1">
    <citation type="submission" date="2012-12" db="EMBL/GenBank/DDBJ databases">
        <authorList>
            <person name="Hellsten U."/>
            <person name="Grimwood J."/>
            <person name="Chapman J.A."/>
            <person name="Shapiro H."/>
            <person name="Aerts A."/>
            <person name="Otillar R.P."/>
            <person name="Terry A.Y."/>
            <person name="Boore J.L."/>
            <person name="Simakov O."/>
            <person name="Marletaz F."/>
            <person name="Cho S.-J."/>
            <person name="Edsinger-Gonzales E."/>
            <person name="Havlak P."/>
            <person name="Kuo D.-H."/>
            <person name="Larsson T."/>
            <person name="Lv J."/>
            <person name="Arendt D."/>
            <person name="Savage R."/>
            <person name="Osoegawa K."/>
            <person name="de Jong P."/>
            <person name="Lindberg D.R."/>
            <person name="Seaver E.C."/>
            <person name="Weisblat D.A."/>
            <person name="Putnam N.H."/>
            <person name="Grigoriev I.V."/>
            <person name="Rokhsar D.S."/>
        </authorList>
    </citation>
    <scope>NUCLEOTIDE SEQUENCE</scope>
    <source>
        <strain evidence="8">I ESC-2004</strain>
    </source>
</reference>
<feature type="domain" description="Suppressor of forked" evidence="5">
    <location>
        <begin position="84"/>
        <end position="269"/>
    </location>
</feature>
<dbReference type="GO" id="GO:0003723">
    <property type="term" value="F:RNA binding"/>
    <property type="evidence" value="ECO:0007669"/>
    <property type="project" value="TreeGrafter"/>
</dbReference>
<comment type="subcellular location">
    <subcellularLocation>
        <location evidence="1">Nucleus</location>
        <location evidence="1">Nucleolus</location>
    </subcellularLocation>
</comment>
<evidence type="ECO:0000256" key="4">
    <source>
        <dbReference type="ARBA" id="ARBA00023242"/>
    </source>
</evidence>
<evidence type="ECO:0000313" key="8">
    <source>
        <dbReference type="Proteomes" id="UP000014760"/>
    </source>
</evidence>
<dbReference type="STRING" id="283909.R7T828"/>
<dbReference type="HOGENOM" id="CLU_040256_0_0_1"/>
<dbReference type="EnsemblMetazoa" id="CapteT150563">
    <property type="protein sequence ID" value="CapteP150563"/>
    <property type="gene ID" value="CapteG150563"/>
</dbReference>
<dbReference type="OMA" id="WSHYLEI"/>
<keyword evidence="4" id="KW-0539">Nucleus</keyword>
<dbReference type="EMBL" id="AMQN01014721">
    <property type="status" value="NOT_ANNOTATED_CDS"/>
    <property type="molecule type" value="Genomic_DNA"/>
</dbReference>
<dbReference type="Gene3D" id="1.25.40.10">
    <property type="entry name" value="Tetratricopeptide repeat domain"/>
    <property type="match status" value="1"/>
</dbReference>
<keyword evidence="2" id="KW-0698">rRNA processing</keyword>
<name>R7T828_CAPTE</name>
<gene>
    <name evidence="6" type="ORF">CAPTEDRAFT_150563</name>
</gene>
<dbReference type="Pfam" id="PF05843">
    <property type="entry name" value="Suf"/>
    <property type="match status" value="1"/>
</dbReference>
<accession>R7T828</accession>
<dbReference type="PANTHER" id="PTHR23270">
    <property type="entry name" value="PROGRAMMED CELL DEATH PROTEIN 11 PRE-RRNA PROCESSING PROTEIN RRP5"/>
    <property type="match status" value="1"/>
</dbReference>
<dbReference type="GO" id="GO:0006364">
    <property type="term" value="P:rRNA processing"/>
    <property type="evidence" value="ECO:0007669"/>
    <property type="project" value="UniProtKB-KW"/>
</dbReference>
<dbReference type="EMBL" id="KB311202">
    <property type="protein sequence ID" value="ELT89750.1"/>
    <property type="molecule type" value="Genomic_DNA"/>
</dbReference>
<dbReference type="SMART" id="SM00386">
    <property type="entry name" value="HAT"/>
    <property type="match status" value="5"/>
</dbReference>
<keyword evidence="3" id="KW-0677">Repeat</keyword>
<dbReference type="InterPro" id="IPR045209">
    <property type="entry name" value="Rrp5"/>
</dbReference>
<protein>
    <recommendedName>
        <fullName evidence="5">Suppressor of forked domain-containing protein</fullName>
    </recommendedName>
</protein>
<dbReference type="InterPro" id="IPR008847">
    <property type="entry name" value="Suf"/>
</dbReference>
<dbReference type="SUPFAM" id="SSF48452">
    <property type="entry name" value="TPR-like"/>
    <property type="match status" value="2"/>
</dbReference>
<proteinExistence type="predicted"/>
<dbReference type="PANTHER" id="PTHR23270:SF10">
    <property type="entry name" value="PROTEIN RRP5 HOMOLOG"/>
    <property type="match status" value="1"/>
</dbReference>
<dbReference type="Proteomes" id="UP000014760">
    <property type="component" value="Unassembled WGS sequence"/>
</dbReference>
<evidence type="ECO:0000313" key="7">
    <source>
        <dbReference type="EnsemblMetazoa" id="CapteP150563"/>
    </source>
</evidence>
<sequence>METDRVPQSAAEFDRLLMQSPDSSMVWMAYMAYHLETAEIDKARGVAERALSTISFREEREKLNMWVAYLNLENLYGTTEQLKAVIERALTYNDHKKVYQQLAKIYVKSEKIQAAEEVHNTLLKKYKAEADVWVDFGLFYYNTQQAESARSLLQRSFKSLDKKIHTDVILKFAQMEFKYGDVEKGKTMMEGLLSSFPKRTDLWAIYVDLLVKMQDIDCARQILDRAIHLELNIKKMKFMFKKYLSFEEKHGNEQTVKAVKEKAMEFIESKTS</sequence>
<dbReference type="InterPro" id="IPR011990">
    <property type="entry name" value="TPR-like_helical_dom_sf"/>
</dbReference>
<dbReference type="OrthoDB" id="412781at2759"/>
<organism evidence="6">
    <name type="scientific">Capitella teleta</name>
    <name type="common">Polychaete worm</name>
    <dbReference type="NCBI Taxonomy" id="283909"/>
    <lineage>
        <taxon>Eukaryota</taxon>
        <taxon>Metazoa</taxon>
        <taxon>Spiralia</taxon>
        <taxon>Lophotrochozoa</taxon>
        <taxon>Annelida</taxon>
        <taxon>Polychaeta</taxon>
        <taxon>Sedentaria</taxon>
        <taxon>Scolecida</taxon>
        <taxon>Capitellidae</taxon>
        <taxon>Capitella</taxon>
    </lineage>
</organism>
<dbReference type="FunFam" id="1.25.40.10:FF:000065">
    <property type="entry name" value="Programmed cell death 11"/>
    <property type="match status" value="1"/>
</dbReference>
<reference evidence="7" key="3">
    <citation type="submission" date="2015-06" db="UniProtKB">
        <authorList>
            <consortium name="EnsemblMetazoa"/>
        </authorList>
    </citation>
    <scope>IDENTIFICATION</scope>
</reference>
<evidence type="ECO:0000256" key="1">
    <source>
        <dbReference type="ARBA" id="ARBA00004604"/>
    </source>
</evidence>
<dbReference type="InterPro" id="IPR003107">
    <property type="entry name" value="HAT"/>
</dbReference>
<evidence type="ECO:0000256" key="2">
    <source>
        <dbReference type="ARBA" id="ARBA00022552"/>
    </source>
</evidence>
<keyword evidence="8" id="KW-1185">Reference proteome</keyword>